<dbReference type="SUPFAM" id="SSF52283">
    <property type="entry name" value="Formate/glycerate dehydrogenase catalytic domain-like"/>
    <property type="match status" value="1"/>
</dbReference>
<comment type="caution">
    <text evidence="5">The sequence shown here is derived from an EMBL/GenBank/DDBJ whole genome shotgun (WGS) entry which is preliminary data.</text>
</comment>
<evidence type="ECO:0000256" key="2">
    <source>
        <dbReference type="ARBA" id="ARBA00061659"/>
    </source>
</evidence>
<dbReference type="Gene3D" id="3.40.50.720">
    <property type="entry name" value="NAD(P)-binding Rossmann-like Domain"/>
    <property type="match status" value="1"/>
</dbReference>
<comment type="similarity">
    <text evidence="2">Belongs to the PPR family. PCMP-E subfamily.</text>
</comment>
<dbReference type="Pfam" id="PF01535">
    <property type="entry name" value="PPR"/>
    <property type="match status" value="4"/>
</dbReference>
<keyword evidence="1" id="KW-0677">Repeat</keyword>
<feature type="repeat" description="PPR" evidence="3">
    <location>
        <begin position="407"/>
        <end position="441"/>
    </location>
</feature>
<dbReference type="EMBL" id="JBFOLJ010000005">
    <property type="protein sequence ID" value="KAL2538868.1"/>
    <property type="molecule type" value="Genomic_DNA"/>
</dbReference>
<feature type="repeat" description="PPR" evidence="3">
    <location>
        <begin position="230"/>
        <end position="264"/>
    </location>
</feature>
<dbReference type="Pfam" id="PF00389">
    <property type="entry name" value="2-Hacid_dh"/>
    <property type="match status" value="1"/>
</dbReference>
<dbReference type="NCBIfam" id="TIGR00756">
    <property type="entry name" value="PPR"/>
    <property type="match status" value="4"/>
</dbReference>
<dbReference type="InterPro" id="IPR002885">
    <property type="entry name" value="PPR_rpt"/>
</dbReference>
<evidence type="ECO:0000313" key="5">
    <source>
        <dbReference type="EMBL" id="KAL2538868.1"/>
    </source>
</evidence>
<accession>A0ABD1VQ23</accession>
<proteinExistence type="inferred from homology"/>
<dbReference type="AlphaFoldDB" id="A0ABD1VQ23"/>
<dbReference type="FunFam" id="1.25.40.10:FF:000393">
    <property type="entry name" value="Pentatricopeptide repeat-containing protein At1g20230"/>
    <property type="match status" value="2"/>
</dbReference>
<dbReference type="Proteomes" id="UP001604277">
    <property type="component" value="Unassembled WGS sequence"/>
</dbReference>
<evidence type="ECO:0000256" key="3">
    <source>
        <dbReference type="PROSITE-ProRule" id="PRU00708"/>
    </source>
</evidence>
<dbReference type="Gene3D" id="1.25.40.10">
    <property type="entry name" value="Tetratricopeptide repeat domain"/>
    <property type="match status" value="4"/>
</dbReference>
<feature type="repeat" description="PPR" evidence="3">
    <location>
        <begin position="368"/>
        <end position="402"/>
    </location>
</feature>
<dbReference type="InterPro" id="IPR046848">
    <property type="entry name" value="E_motif"/>
</dbReference>
<dbReference type="PANTHER" id="PTHR47926:SF389">
    <property type="entry name" value="PENTATRICOPEPTIDE PROTEIN-RELATED"/>
    <property type="match status" value="1"/>
</dbReference>
<dbReference type="InterPro" id="IPR011990">
    <property type="entry name" value="TPR-like_helical_dom_sf"/>
</dbReference>
<dbReference type="InterPro" id="IPR006139">
    <property type="entry name" value="D-isomer_2_OHA_DH_cat_dom"/>
</dbReference>
<dbReference type="InterPro" id="IPR046960">
    <property type="entry name" value="PPR_At4g14850-like_plant"/>
</dbReference>
<evidence type="ECO:0000313" key="6">
    <source>
        <dbReference type="Proteomes" id="UP001604277"/>
    </source>
</evidence>
<gene>
    <name evidence="5" type="ORF">Fot_20259</name>
</gene>
<dbReference type="FunFam" id="1.25.40.10:FF:000031">
    <property type="entry name" value="Pentatricopeptide repeat-containing protein mitochondrial"/>
    <property type="match status" value="1"/>
</dbReference>
<evidence type="ECO:0000259" key="4">
    <source>
        <dbReference type="Pfam" id="PF00389"/>
    </source>
</evidence>
<dbReference type="Pfam" id="PF13041">
    <property type="entry name" value="PPR_2"/>
    <property type="match status" value="3"/>
</dbReference>
<dbReference type="Pfam" id="PF20431">
    <property type="entry name" value="E_motif"/>
    <property type="match status" value="1"/>
</dbReference>
<protein>
    <submittedName>
        <fullName evidence="5">Pentatricopeptide repeat-containing protein</fullName>
    </submittedName>
</protein>
<keyword evidence="6" id="KW-1185">Reference proteome</keyword>
<organism evidence="5 6">
    <name type="scientific">Forsythia ovata</name>
    <dbReference type="NCBI Taxonomy" id="205694"/>
    <lineage>
        <taxon>Eukaryota</taxon>
        <taxon>Viridiplantae</taxon>
        <taxon>Streptophyta</taxon>
        <taxon>Embryophyta</taxon>
        <taxon>Tracheophyta</taxon>
        <taxon>Spermatophyta</taxon>
        <taxon>Magnoliopsida</taxon>
        <taxon>eudicotyledons</taxon>
        <taxon>Gunneridae</taxon>
        <taxon>Pentapetalae</taxon>
        <taxon>asterids</taxon>
        <taxon>lamiids</taxon>
        <taxon>Lamiales</taxon>
        <taxon>Oleaceae</taxon>
        <taxon>Forsythieae</taxon>
        <taxon>Forsythia</taxon>
    </lineage>
</organism>
<name>A0ABD1VQ23_9LAMI</name>
<dbReference type="PANTHER" id="PTHR47926">
    <property type="entry name" value="PENTATRICOPEPTIDE REPEAT-CONTAINING PROTEIN"/>
    <property type="match status" value="1"/>
</dbReference>
<dbReference type="PROSITE" id="PS51375">
    <property type="entry name" value="PPR"/>
    <property type="match status" value="4"/>
</dbReference>
<feature type="repeat" description="PPR" evidence="3">
    <location>
        <begin position="508"/>
        <end position="542"/>
    </location>
</feature>
<sequence length="910" mass="101869">MVLLHLLHGHLFFTPPILLRFPKFCFPCTSIYALCKSHFLISSYASSLAPSNSCNRPDFLDHLLQLCINGGYDFHHVKPVKQIHAQLLVTASLFSAFLSARLITVYSKISLLSEARKVFTNAPEGCFSNSLFWNSILRANISAFEYSKTLELYFRMCALGFQPDGFGFPLVIRACAMKGGVTLCKIVHCHVLQMGFGNNLHVSNELLRMYGKIGQMDIACQLFDRMPVRTHVSWNTMVSGFASNFDCDRAYWMFSRMENEGLEPNAVTWTSLLSSFAWCGFEDKTWTFYVLMREKRVNATAESLAVVISVCADSDFNGFQKGEVVHAYVMTGGFDNYVFVRNSLIHMYGKNGAIEEAEYLLSRLESKSIVSWNALISSYAESGLCDEAFSVFLQMENLDADSVGRPNVVSWSAVINGFAAKGRHKESLELFRRMQFDSVLANAITIATMLSVCAELSALHLGREIHAHAIRFFMNSDILVRNGLINMYMKCGSLRAGGLVFEGMDCRDIFSWNTMITGFGMHGHSDSALKTFYQMVNARVKPDEVTFVAVLSACSHTGLVTEGRDIFYQMNRDFQIEPQVEHYACMVDLFGRAGLLQEAISILKSMPMEPNACVWGALLNSCKMHKNTDVAEETASQIFNLNSEVTGSYMLLSNLYAASGRWEDSARVRVSAKTRGLKKIPGESWIEVKNKVHTFSAGKALNSRVEELYSVLKDMKLHMAMEAYIEWGFLCSLLGKVQEIVGDGVGVEPIIWILFCGSYFPASHNYTGEYLQSHPFIQVDDVAFDDIPHVIGNYDICLIKNMRLNSDLISRTKQMRLIMQYGVGIEGVDINAPTQHGIKVARIPSDLAGNATSCAEMAIYLMLCLLRKQVPATRAHPSIYNLPDQGASDTGGVLRLRDFPLIRRELSYTD</sequence>
<reference evidence="6" key="1">
    <citation type="submission" date="2024-07" db="EMBL/GenBank/DDBJ databases">
        <title>Two chromosome-level genome assemblies of Korean endemic species Abeliophyllum distichum and Forsythia ovata (Oleaceae).</title>
        <authorList>
            <person name="Jang H."/>
        </authorList>
    </citation>
    <scope>NUCLEOTIDE SEQUENCE [LARGE SCALE GENOMIC DNA]</scope>
</reference>
<feature type="domain" description="D-isomer specific 2-hydroxyacid dehydrogenase catalytic" evidence="4">
    <location>
        <begin position="765"/>
        <end position="858"/>
    </location>
</feature>
<dbReference type="FunFam" id="1.25.40.10:FF:000280">
    <property type="entry name" value="Pentatricopeptide repeat-containing protein"/>
    <property type="match status" value="1"/>
</dbReference>
<evidence type="ECO:0000256" key="1">
    <source>
        <dbReference type="ARBA" id="ARBA00022737"/>
    </source>
</evidence>